<reference evidence="2" key="1">
    <citation type="submission" date="2025-08" db="UniProtKB">
        <authorList>
            <consortium name="RefSeq"/>
        </authorList>
    </citation>
    <scope>IDENTIFICATION</scope>
    <source>
        <strain evidence="2">Tuebingen</strain>
        <tissue evidence="2">Fibroblasts and whole tissue</tissue>
    </source>
</reference>
<accession>A0AC58JH38</accession>
<sequence>MNVKAGENITLYCDRSVIHGFMIVWIRNCSHKNQPSLVMDYRIFDTIKHFRFVHNPASNSYDLHITNISVSDLGLYYCANVKNSINKNERGVISGSAVYNNGNRTTRLSFAETSCSELLNSTSTPPAVSKCVFCWNLLFSVCSLCVLLFSICVYCLCQKKTTGSPHDQKCKLRGARLAEGNNEQELCYVSLDVRTRRQIQHKKTQDRSSEFSIYSQVNYKT</sequence>
<gene>
    <name evidence="2" type="primary">LOC141385533</name>
</gene>
<proteinExistence type="predicted"/>
<name>A0AC58JH38_DANRE</name>
<protein>
    <submittedName>
        <fullName evidence="2">Uncharacterized protein isoform X2</fullName>
    </submittedName>
</protein>
<dbReference type="RefSeq" id="XP_073805799.1">
    <property type="nucleotide sequence ID" value="XM_073949698.1"/>
</dbReference>
<organism evidence="1 2">
    <name type="scientific">Danio rerio</name>
    <name type="common">Zebrafish</name>
    <name type="synonym">Brachydanio rerio</name>
    <dbReference type="NCBI Taxonomy" id="7955"/>
    <lineage>
        <taxon>Eukaryota</taxon>
        <taxon>Metazoa</taxon>
        <taxon>Chordata</taxon>
        <taxon>Craniata</taxon>
        <taxon>Vertebrata</taxon>
        <taxon>Euteleostomi</taxon>
        <taxon>Actinopterygii</taxon>
        <taxon>Neopterygii</taxon>
        <taxon>Teleostei</taxon>
        <taxon>Ostariophysi</taxon>
        <taxon>Cypriniformes</taxon>
        <taxon>Danionidae</taxon>
        <taxon>Danioninae</taxon>
        <taxon>Danio</taxon>
    </lineage>
</organism>
<keyword evidence="1" id="KW-1185">Reference proteome</keyword>
<dbReference type="Proteomes" id="UP000000437">
    <property type="component" value="Chromosome 1"/>
</dbReference>
<evidence type="ECO:0000313" key="2">
    <source>
        <dbReference type="RefSeq" id="XP_073805799.1"/>
    </source>
</evidence>
<evidence type="ECO:0000313" key="1">
    <source>
        <dbReference type="Proteomes" id="UP000000437"/>
    </source>
</evidence>